<dbReference type="InterPro" id="IPR023707">
    <property type="entry name" value="OM_assembly_BamA"/>
</dbReference>
<dbReference type="GO" id="GO:0009279">
    <property type="term" value="C:cell outer membrane"/>
    <property type="evidence" value="ECO:0007669"/>
    <property type="project" value="UniProtKB-SubCell"/>
</dbReference>
<evidence type="ECO:0000256" key="8">
    <source>
        <dbReference type="HAMAP-Rule" id="MF_01430"/>
    </source>
</evidence>
<accession>A0A0S3PWH9</accession>
<protein>
    <recommendedName>
        <fullName evidence="8 9">Outer membrane protein assembly factor BamA</fullName>
    </recommendedName>
</protein>
<feature type="chain" id="PRO_5008995592" description="Outer membrane protein assembly factor BamA" evidence="8">
    <location>
        <begin position="24"/>
        <end position="814"/>
    </location>
</feature>
<keyword evidence="7 8" id="KW-0998">Cell outer membrane</keyword>
<dbReference type="PANTHER" id="PTHR12815">
    <property type="entry name" value="SORTING AND ASSEMBLY MACHINERY SAMM50 PROTEIN FAMILY MEMBER"/>
    <property type="match status" value="1"/>
</dbReference>
<keyword evidence="3 8" id="KW-0812">Transmembrane</keyword>
<dbReference type="Gene3D" id="3.10.20.310">
    <property type="entry name" value="membrane protein fhac"/>
    <property type="match status" value="5"/>
</dbReference>
<dbReference type="EMBL" id="AP014946">
    <property type="protein sequence ID" value="BAT60279.1"/>
    <property type="molecule type" value="Genomic_DNA"/>
</dbReference>
<keyword evidence="5 8" id="KW-0677">Repeat</keyword>
<sequence length="814" mass="90239" precursor="true">MRLWVRVIRRVALAALLAGSAVALQESGVVEFTTSAHAQSIVVQGNRRIESDTVRSYFRVGPGERLDAIRIDEAYKALVATGLFEDVRISQAGGRIVVTVVESAQIGRVAFEGNRAVKDEQITAEIQSRPRGPLSRTAVRSDVQRILDMYRANGRYDVRVEPKIIDQSNGRVDLVFEITEGKKTGVRSINFSGNRAYSSGRLKDVIKTGETGILSFFRSNDVYDQDRIEQDRELLRRHYLKNGYADVRITAAVAEYDPVSRGFNVTFQIEEGEYYRIGAIDVQSNVREVDPTRLRSYVKARQGGGYNAEEVEKTVEQMTLELARGGYPFAVVRPRGDRNYDARTVDLGFVVDQGQRSYIERINVRGNTRTRDHVIRREFDIGEGDAYNHAMVERAERRLKNLGFFKSVKITSEPGSAPDRVIVNVDVEEMSTGEFSISGGYSTADGFIAEVSVAERNLLGNGQFAKAAVQYGQRVRGFELSFVEPYLLGYRLAFGVDVFSKQILASTYQSYDSKTVGGGFRFGIPIMDDVTLQLRYSAYQQEITLSALNNCFPFNAGFCIPAAPALRQAANYGEVLTSLVGYTLNYNTLDNSRNPTKGMVLDFKQDFAGVGGDVQFIRSTFDGRMYFDIGWDLIGLLRGQAGHIAGWGSRDPNLVGNGDLRMLDQFFMGPNLVRGFQTAGIGPRDVTSNSTHDALGGTMYWGVSAEVQYPLFFAPKDFGMKMAVFADAGSVWNYKGLTSYQGPGQGLQTMTVRDENIIRSSVGVGLVWDSPFGPLRFDYAVALTKDKGVWDPVEGRNVGGDITQAFRFSGGTKF</sequence>
<dbReference type="HAMAP" id="MF_01430">
    <property type="entry name" value="OM_assembly_BamA"/>
    <property type="match status" value="1"/>
</dbReference>
<dbReference type="PROSITE" id="PS51779">
    <property type="entry name" value="POTRA"/>
    <property type="match status" value="3"/>
</dbReference>
<evidence type="ECO:0000256" key="6">
    <source>
        <dbReference type="ARBA" id="ARBA00023136"/>
    </source>
</evidence>
<dbReference type="PANTHER" id="PTHR12815:SF23">
    <property type="entry name" value="OUTER MEMBRANE PROTEIN ASSEMBLY FACTOR BAMA"/>
    <property type="match status" value="1"/>
</dbReference>
<keyword evidence="12" id="KW-1185">Reference proteome</keyword>
<evidence type="ECO:0000256" key="5">
    <source>
        <dbReference type="ARBA" id="ARBA00022737"/>
    </source>
</evidence>
<evidence type="ECO:0000313" key="11">
    <source>
        <dbReference type="EMBL" id="BAT60279.1"/>
    </source>
</evidence>
<dbReference type="PIRSF" id="PIRSF006076">
    <property type="entry name" value="OM_assembly_OMP85"/>
    <property type="match status" value="1"/>
</dbReference>
<comment type="subunit">
    <text evidence="8">Part of the Bam complex.</text>
</comment>
<evidence type="ECO:0000256" key="4">
    <source>
        <dbReference type="ARBA" id="ARBA00022729"/>
    </source>
</evidence>
<keyword evidence="2 8" id="KW-1134">Transmembrane beta strand</keyword>
<dbReference type="Pfam" id="PF07244">
    <property type="entry name" value="POTRA"/>
    <property type="match status" value="4"/>
</dbReference>
<organism evidence="11 12">
    <name type="scientific">Variibacter gotjawalensis</name>
    <dbReference type="NCBI Taxonomy" id="1333996"/>
    <lineage>
        <taxon>Bacteria</taxon>
        <taxon>Pseudomonadati</taxon>
        <taxon>Pseudomonadota</taxon>
        <taxon>Alphaproteobacteria</taxon>
        <taxon>Hyphomicrobiales</taxon>
        <taxon>Nitrobacteraceae</taxon>
        <taxon>Variibacter</taxon>
    </lineage>
</organism>
<name>A0A0S3PWH9_9BRAD</name>
<dbReference type="Gene3D" id="2.40.160.50">
    <property type="entry name" value="membrane protein fhac: a member of the omp85/tpsb transporter family"/>
    <property type="match status" value="1"/>
</dbReference>
<dbReference type="InterPro" id="IPR039910">
    <property type="entry name" value="D15-like"/>
</dbReference>
<keyword evidence="4 8" id="KW-0732">Signal</keyword>
<feature type="domain" description="POTRA" evidence="10">
    <location>
        <begin position="357"/>
        <end position="430"/>
    </location>
</feature>
<dbReference type="KEGG" id="vgo:GJW-30_1_02815"/>
<comment type="similarity">
    <text evidence="8">Belongs to the BamA family.</text>
</comment>
<dbReference type="GO" id="GO:0043165">
    <property type="term" value="P:Gram-negative-bacterium-type cell outer membrane assembly"/>
    <property type="evidence" value="ECO:0007669"/>
    <property type="project" value="UniProtKB-UniRule"/>
</dbReference>
<dbReference type="RefSeq" id="WP_096358833.1">
    <property type="nucleotide sequence ID" value="NZ_AP014946.1"/>
</dbReference>
<evidence type="ECO:0000256" key="1">
    <source>
        <dbReference type="ARBA" id="ARBA00004370"/>
    </source>
</evidence>
<dbReference type="InterPro" id="IPR010827">
    <property type="entry name" value="BamA/TamA_POTRA"/>
</dbReference>
<keyword evidence="6 8" id="KW-0472">Membrane</keyword>
<dbReference type="NCBIfam" id="TIGR03303">
    <property type="entry name" value="OM_YaeT"/>
    <property type="match status" value="1"/>
</dbReference>
<dbReference type="InterPro" id="IPR000184">
    <property type="entry name" value="Bac_surfAg_D15"/>
</dbReference>
<dbReference type="Pfam" id="PF01103">
    <property type="entry name" value="Omp85"/>
    <property type="match status" value="1"/>
</dbReference>
<comment type="function">
    <text evidence="8">Part of the outer membrane protein assembly complex, which is involved in assembly and insertion of beta-barrel proteins into the outer membrane.</text>
</comment>
<reference evidence="11 12" key="1">
    <citation type="submission" date="2015-08" db="EMBL/GenBank/DDBJ databases">
        <title>Investigation of the bacterial diversity of lava forest soil.</title>
        <authorList>
            <person name="Lee J.S."/>
        </authorList>
    </citation>
    <scope>NUCLEOTIDE SEQUENCE [LARGE SCALE GENOMIC DNA]</scope>
    <source>
        <strain evidence="11 12">GJW-30</strain>
    </source>
</reference>
<evidence type="ECO:0000256" key="2">
    <source>
        <dbReference type="ARBA" id="ARBA00022452"/>
    </source>
</evidence>
<feature type="domain" description="POTRA" evidence="10">
    <location>
        <begin position="36"/>
        <end position="103"/>
    </location>
</feature>
<comment type="subcellular location">
    <subcellularLocation>
        <location evidence="8">Cell outer membrane</location>
    </subcellularLocation>
    <subcellularLocation>
        <location evidence="1">Membrane</location>
    </subcellularLocation>
</comment>
<dbReference type="InterPro" id="IPR034746">
    <property type="entry name" value="POTRA"/>
</dbReference>
<proteinExistence type="inferred from homology"/>
<evidence type="ECO:0000259" key="10">
    <source>
        <dbReference type="PROSITE" id="PS51779"/>
    </source>
</evidence>
<evidence type="ECO:0000256" key="9">
    <source>
        <dbReference type="NCBIfam" id="TIGR03303"/>
    </source>
</evidence>
<evidence type="ECO:0000313" key="12">
    <source>
        <dbReference type="Proteomes" id="UP000236884"/>
    </source>
</evidence>
<gene>
    <name evidence="8 11" type="primary">bamA</name>
    <name evidence="11" type="ORF">GJW-30_1_02815</name>
</gene>
<dbReference type="Proteomes" id="UP000236884">
    <property type="component" value="Chromosome"/>
</dbReference>
<feature type="domain" description="POTRA" evidence="10">
    <location>
        <begin position="104"/>
        <end position="181"/>
    </location>
</feature>
<evidence type="ECO:0000256" key="7">
    <source>
        <dbReference type="ARBA" id="ARBA00023237"/>
    </source>
</evidence>
<dbReference type="AlphaFoldDB" id="A0A0S3PWH9"/>
<dbReference type="OrthoDB" id="9803054at2"/>
<dbReference type="GO" id="GO:0051205">
    <property type="term" value="P:protein insertion into membrane"/>
    <property type="evidence" value="ECO:0007669"/>
    <property type="project" value="UniProtKB-UniRule"/>
</dbReference>
<evidence type="ECO:0000256" key="3">
    <source>
        <dbReference type="ARBA" id="ARBA00022692"/>
    </source>
</evidence>
<feature type="signal peptide" evidence="8">
    <location>
        <begin position="1"/>
        <end position="23"/>
    </location>
</feature>